<name>A0A3P6QA25_DIBLA</name>
<proteinExistence type="predicted"/>
<reference evidence="2 3" key="1">
    <citation type="submission" date="2018-11" db="EMBL/GenBank/DDBJ databases">
        <authorList>
            <consortium name="Pathogen Informatics"/>
        </authorList>
    </citation>
    <scope>NUCLEOTIDE SEQUENCE [LARGE SCALE GENOMIC DNA]</scope>
</reference>
<dbReference type="Proteomes" id="UP000281553">
    <property type="component" value="Unassembled WGS sequence"/>
</dbReference>
<protein>
    <submittedName>
        <fullName evidence="2">Uncharacterized protein</fullName>
    </submittedName>
</protein>
<feature type="region of interest" description="Disordered" evidence="1">
    <location>
        <begin position="99"/>
        <end position="138"/>
    </location>
</feature>
<dbReference type="AlphaFoldDB" id="A0A3P6QA25"/>
<accession>A0A3P6QA25</accession>
<evidence type="ECO:0000313" key="2">
    <source>
        <dbReference type="EMBL" id="VDK36945.1"/>
    </source>
</evidence>
<feature type="compositionally biased region" description="Polar residues" evidence="1">
    <location>
        <begin position="118"/>
        <end position="130"/>
    </location>
</feature>
<dbReference type="EMBL" id="UYRU01004108">
    <property type="protein sequence ID" value="VDK36945.1"/>
    <property type="molecule type" value="Genomic_DNA"/>
</dbReference>
<gene>
    <name evidence="2" type="ORF">DILT_LOCUS823</name>
</gene>
<evidence type="ECO:0000256" key="1">
    <source>
        <dbReference type="SAM" id="MobiDB-lite"/>
    </source>
</evidence>
<organism evidence="2 3">
    <name type="scientific">Dibothriocephalus latus</name>
    <name type="common">Fish tapeworm</name>
    <name type="synonym">Diphyllobothrium latum</name>
    <dbReference type="NCBI Taxonomy" id="60516"/>
    <lineage>
        <taxon>Eukaryota</taxon>
        <taxon>Metazoa</taxon>
        <taxon>Spiralia</taxon>
        <taxon>Lophotrochozoa</taxon>
        <taxon>Platyhelminthes</taxon>
        <taxon>Cestoda</taxon>
        <taxon>Eucestoda</taxon>
        <taxon>Diphyllobothriidea</taxon>
        <taxon>Diphyllobothriidae</taxon>
        <taxon>Dibothriocephalus</taxon>
    </lineage>
</organism>
<keyword evidence="3" id="KW-1185">Reference proteome</keyword>
<sequence>MIRGPIQIRIKQNRPVDTDSILIPKSGSKTFFPVLPLPPPQGSITKVAAFASVASRLAHFTDVRRHWWRNRGSGTTVPDVSKTIINNSSLSSSVSLVSSPQQQPLVGRPTDLPIKPSATPSSPLVCTKPSSPLPQRAQMPVTASVEIPDQLPDPPVSRAEASPNFCTNNFFHIYVCLPTLFLLVSASVRVGRTFVA</sequence>
<evidence type="ECO:0000313" key="3">
    <source>
        <dbReference type="Proteomes" id="UP000281553"/>
    </source>
</evidence>